<evidence type="ECO:0000256" key="2">
    <source>
        <dbReference type="SAM" id="Phobius"/>
    </source>
</evidence>
<keyword evidence="4" id="KW-1185">Reference proteome</keyword>
<sequence length="295" mass="31619">MAQARKRGRRAAPSTEENEPSRRWMLGASSWLLLLLAPAGALAWIGFGVLALIGRKRSWQIAAVVYGVAALVVHIPDGAAGDVARGGLSLVALLHGLIVNEAWLRLLWSRRAAGLTVVGRPRVAKKGRSSTATRESEAMPEEAERLLGEMGTSKADYVDESAPAAAAPPAGRKRRTRAKRGTAATRSRTDAAARDSEVSGPSAGRSAPLQVAEDEVDQVDVNTANQRALAKLPGMDRDRARTVVADRTRRGGFASLDDFASSAGLQPHEMVRLRDVAFCSPRARAPRTFGRRVDY</sequence>
<reference evidence="4" key="1">
    <citation type="submission" date="2018-04" db="EMBL/GenBank/DDBJ databases">
        <authorList>
            <person name="Liu S."/>
            <person name="Wang Z."/>
            <person name="Li J."/>
        </authorList>
    </citation>
    <scope>NUCLEOTIDE SEQUENCE [LARGE SCALE GENOMIC DNA]</scope>
    <source>
        <strain evidence="4">622</strain>
    </source>
</reference>
<dbReference type="GO" id="GO:0015627">
    <property type="term" value="C:type II protein secretion system complex"/>
    <property type="evidence" value="ECO:0007669"/>
    <property type="project" value="TreeGrafter"/>
</dbReference>
<feature type="region of interest" description="Disordered" evidence="1">
    <location>
        <begin position="161"/>
        <end position="212"/>
    </location>
</feature>
<dbReference type="Gene3D" id="1.10.150.320">
    <property type="entry name" value="Photosystem II 12 kDa extrinsic protein"/>
    <property type="match status" value="1"/>
</dbReference>
<comment type="caution">
    <text evidence="3">The sequence shown here is derived from an EMBL/GenBank/DDBJ whole genome shotgun (WGS) entry which is preliminary data.</text>
</comment>
<protein>
    <recommendedName>
        <fullName evidence="5">Helix-hairpin-helix domain-containing protein</fullName>
    </recommendedName>
</protein>
<dbReference type="PANTHER" id="PTHR21180">
    <property type="entry name" value="ENDONUCLEASE/EXONUCLEASE/PHOSPHATASE FAMILY DOMAIN-CONTAINING PROTEIN 1"/>
    <property type="match status" value="1"/>
</dbReference>
<accession>A0A2U1TBX0</accession>
<dbReference type="RefSeq" id="WP_108963368.1">
    <property type="nucleotide sequence ID" value="NZ_QEFB01000013.1"/>
</dbReference>
<feature type="compositionally biased region" description="Basic residues" evidence="1">
    <location>
        <begin position="171"/>
        <end position="180"/>
    </location>
</feature>
<dbReference type="InterPro" id="IPR051675">
    <property type="entry name" value="Endo/Exo/Phosphatase_dom_1"/>
</dbReference>
<dbReference type="InterPro" id="IPR010994">
    <property type="entry name" value="RuvA_2-like"/>
</dbReference>
<dbReference type="PANTHER" id="PTHR21180:SF32">
    <property type="entry name" value="ENDONUCLEASE_EXONUCLEASE_PHOSPHATASE FAMILY DOMAIN-CONTAINING PROTEIN 1"/>
    <property type="match status" value="1"/>
</dbReference>
<feature type="compositionally biased region" description="Basic and acidic residues" evidence="1">
    <location>
        <begin position="134"/>
        <end position="144"/>
    </location>
</feature>
<evidence type="ECO:0008006" key="5">
    <source>
        <dbReference type="Google" id="ProtNLM"/>
    </source>
</evidence>
<dbReference type="SUPFAM" id="SSF47781">
    <property type="entry name" value="RuvA domain 2-like"/>
    <property type="match status" value="1"/>
</dbReference>
<organism evidence="3 4">
    <name type="scientific">Mycetocola zhujimingii</name>
    <dbReference type="NCBI Taxonomy" id="2079792"/>
    <lineage>
        <taxon>Bacteria</taxon>
        <taxon>Bacillati</taxon>
        <taxon>Actinomycetota</taxon>
        <taxon>Actinomycetes</taxon>
        <taxon>Micrococcales</taxon>
        <taxon>Microbacteriaceae</taxon>
        <taxon>Mycetocola</taxon>
    </lineage>
</organism>
<feature type="transmembrane region" description="Helical" evidence="2">
    <location>
        <begin position="31"/>
        <end position="53"/>
    </location>
</feature>
<dbReference type="EMBL" id="QEFB01000013">
    <property type="protein sequence ID" value="PWC06374.1"/>
    <property type="molecule type" value="Genomic_DNA"/>
</dbReference>
<feature type="region of interest" description="Disordered" evidence="1">
    <location>
        <begin position="123"/>
        <end position="144"/>
    </location>
</feature>
<proteinExistence type="predicted"/>
<feature type="compositionally biased region" description="Basic and acidic residues" evidence="1">
    <location>
        <begin position="187"/>
        <end position="197"/>
    </location>
</feature>
<name>A0A2U1TBX0_9MICO</name>
<dbReference type="Proteomes" id="UP000244962">
    <property type="component" value="Unassembled WGS sequence"/>
</dbReference>
<feature type="compositionally biased region" description="Low complexity" evidence="1">
    <location>
        <begin position="161"/>
        <end position="170"/>
    </location>
</feature>
<evidence type="ECO:0000313" key="3">
    <source>
        <dbReference type="EMBL" id="PWC06374.1"/>
    </source>
</evidence>
<keyword evidence="2" id="KW-0812">Transmembrane</keyword>
<dbReference type="AlphaFoldDB" id="A0A2U1TBX0"/>
<dbReference type="GO" id="GO:0015628">
    <property type="term" value="P:protein secretion by the type II secretion system"/>
    <property type="evidence" value="ECO:0007669"/>
    <property type="project" value="TreeGrafter"/>
</dbReference>
<evidence type="ECO:0000256" key="1">
    <source>
        <dbReference type="SAM" id="MobiDB-lite"/>
    </source>
</evidence>
<evidence type="ECO:0000313" key="4">
    <source>
        <dbReference type="Proteomes" id="UP000244962"/>
    </source>
</evidence>
<gene>
    <name evidence="3" type="ORF">DF223_12285</name>
</gene>
<dbReference type="Pfam" id="PF12836">
    <property type="entry name" value="HHH_3"/>
    <property type="match status" value="1"/>
</dbReference>
<keyword evidence="2" id="KW-1133">Transmembrane helix</keyword>
<keyword evidence="2" id="KW-0472">Membrane</keyword>